<name>A0A1G7B1G7_9ACTN</name>
<proteinExistence type="predicted"/>
<dbReference type="InterPro" id="IPR011004">
    <property type="entry name" value="Trimer_LpxA-like_sf"/>
</dbReference>
<dbReference type="PANTHER" id="PTHR23416">
    <property type="entry name" value="SIALIC ACID SYNTHASE-RELATED"/>
    <property type="match status" value="1"/>
</dbReference>
<dbReference type="InterPro" id="IPR001451">
    <property type="entry name" value="Hexapep"/>
</dbReference>
<evidence type="ECO:0000313" key="1">
    <source>
        <dbReference type="EMBL" id="SDE20968.1"/>
    </source>
</evidence>
<dbReference type="Proteomes" id="UP000198546">
    <property type="component" value="Chromosome i"/>
</dbReference>
<dbReference type="CDD" id="cd04647">
    <property type="entry name" value="LbH_MAT_like"/>
    <property type="match status" value="1"/>
</dbReference>
<reference evidence="1 2" key="1">
    <citation type="submission" date="2016-10" db="EMBL/GenBank/DDBJ databases">
        <authorList>
            <person name="de Groot N.N."/>
        </authorList>
    </citation>
    <scope>NUCLEOTIDE SEQUENCE [LARGE SCALE GENOMIC DNA]</scope>
    <source>
        <strain evidence="1 2">MON 2.2</strain>
    </source>
</reference>
<sequence length="240" mass="26582">MIPDPPAGPPTRHPHRPPLGWLLRRGWLRPVNLRAWVRWRLARWRWPDVEFEGFVFIGRGVRLEVARGVGRLRIGAWTHLNDRVKIRAHQGTVVVGPKCVLGYDLTVNAHLDVRIGEATIIGDRVYVCDFDHDTTDPHRRIKDQGLVRSPVRIGADCWLGTGVTVVRGTDLGDGSVVAAHAVVRGAYPPRSVVAGVPGRVVADRDRRWAEGAEGRAYVDALGEQAAERVRRLVAGEDVGP</sequence>
<dbReference type="OrthoDB" id="2643438at2"/>
<dbReference type="STRING" id="675864.SAMN04489747_2809"/>
<dbReference type="EMBL" id="LT629688">
    <property type="protein sequence ID" value="SDE20968.1"/>
    <property type="molecule type" value="Genomic_DNA"/>
</dbReference>
<dbReference type="GO" id="GO:0016740">
    <property type="term" value="F:transferase activity"/>
    <property type="evidence" value="ECO:0007669"/>
    <property type="project" value="UniProtKB-KW"/>
</dbReference>
<dbReference type="SUPFAM" id="SSF51161">
    <property type="entry name" value="Trimeric LpxA-like enzymes"/>
    <property type="match status" value="1"/>
</dbReference>
<dbReference type="RefSeq" id="WP_090594413.1">
    <property type="nucleotide sequence ID" value="NZ_LT629688.1"/>
</dbReference>
<keyword evidence="2" id="KW-1185">Reference proteome</keyword>
<protein>
    <submittedName>
        <fullName evidence="1">Acetyltransferase (Isoleucine patch superfamily)</fullName>
    </submittedName>
</protein>
<accession>A0A1G7B1G7</accession>
<organism evidence="1 2">
    <name type="scientific">Auraticoccus monumenti</name>
    <dbReference type="NCBI Taxonomy" id="675864"/>
    <lineage>
        <taxon>Bacteria</taxon>
        <taxon>Bacillati</taxon>
        <taxon>Actinomycetota</taxon>
        <taxon>Actinomycetes</taxon>
        <taxon>Propionibacteriales</taxon>
        <taxon>Propionibacteriaceae</taxon>
        <taxon>Auraticoccus</taxon>
    </lineage>
</organism>
<dbReference type="AlphaFoldDB" id="A0A1G7B1G7"/>
<dbReference type="Gene3D" id="2.160.10.10">
    <property type="entry name" value="Hexapeptide repeat proteins"/>
    <property type="match status" value="1"/>
</dbReference>
<dbReference type="Pfam" id="PF00132">
    <property type="entry name" value="Hexapep"/>
    <property type="match status" value="1"/>
</dbReference>
<keyword evidence="1" id="KW-0808">Transferase</keyword>
<dbReference type="InterPro" id="IPR051159">
    <property type="entry name" value="Hexapeptide_acetyltransf"/>
</dbReference>
<evidence type="ECO:0000313" key="2">
    <source>
        <dbReference type="Proteomes" id="UP000198546"/>
    </source>
</evidence>
<gene>
    <name evidence="1" type="ORF">SAMN04489747_2809</name>
</gene>